<dbReference type="Proteomes" id="UP001165124">
    <property type="component" value="Unassembled WGS sequence"/>
</dbReference>
<dbReference type="AlphaFoldDB" id="A0A9W6PS55"/>
<dbReference type="CDD" id="cd00090">
    <property type="entry name" value="HTH_ARSR"/>
    <property type="match status" value="1"/>
</dbReference>
<gene>
    <name evidence="5" type="ORF">Arub01_02600</name>
</gene>
<evidence type="ECO:0000256" key="2">
    <source>
        <dbReference type="ARBA" id="ARBA00023125"/>
    </source>
</evidence>
<organism evidence="5 6">
    <name type="scientific">Actinomadura rubrobrunea</name>
    <dbReference type="NCBI Taxonomy" id="115335"/>
    <lineage>
        <taxon>Bacteria</taxon>
        <taxon>Bacillati</taxon>
        <taxon>Actinomycetota</taxon>
        <taxon>Actinomycetes</taxon>
        <taxon>Streptosporangiales</taxon>
        <taxon>Thermomonosporaceae</taxon>
        <taxon>Actinomadura</taxon>
    </lineage>
</organism>
<dbReference type="InterPro" id="IPR036388">
    <property type="entry name" value="WH-like_DNA-bd_sf"/>
</dbReference>
<dbReference type="InterPro" id="IPR011991">
    <property type="entry name" value="ArsR-like_HTH"/>
</dbReference>
<dbReference type="PROSITE" id="PS50987">
    <property type="entry name" value="HTH_ARSR_2"/>
    <property type="match status" value="1"/>
</dbReference>
<comment type="caution">
    <text evidence="5">The sequence shown here is derived from an EMBL/GenBank/DDBJ whole genome shotgun (WGS) entry which is preliminary data.</text>
</comment>
<keyword evidence="3" id="KW-0804">Transcription</keyword>
<dbReference type="InterPro" id="IPR051081">
    <property type="entry name" value="HTH_MetalResp_TranReg"/>
</dbReference>
<dbReference type="GO" id="GO:0003700">
    <property type="term" value="F:DNA-binding transcription factor activity"/>
    <property type="evidence" value="ECO:0007669"/>
    <property type="project" value="InterPro"/>
</dbReference>
<sequence>MIIAVLDVDLLKALASVRRQQILAWLRDPERHFPPQRDGDLVRDGVCSLFIAEKLGVSQPTCGEHLKILARAGLVRSKKIKQWVFYRRDEDRIAEAKRSLGGDW</sequence>
<dbReference type="Gene3D" id="1.10.10.10">
    <property type="entry name" value="Winged helix-like DNA-binding domain superfamily/Winged helix DNA-binding domain"/>
    <property type="match status" value="1"/>
</dbReference>
<accession>A0A9W6PS55</accession>
<dbReference type="SMART" id="SM00418">
    <property type="entry name" value="HTH_ARSR"/>
    <property type="match status" value="1"/>
</dbReference>
<evidence type="ECO:0000256" key="3">
    <source>
        <dbReference type="ARBA" id="ARBA00023163"/>
    </source>
</evidence>
<evidence type="ECO:0000256" key="1">
    <source>
        <dbReference type="ARBA" id="ARBA00023015"/>
    </source>
</evidence>
<proteinExistence type="predicted"/>
<evidence type="ECO:0000313" key="6">
    <source>
        <dbReference type="Proteomes" id="UP001165124"/>
    </source>
</evidence>
<protein>
    <submittedName>
        <fullName evidence="5">Transcriptional regulator</fullName>
    </submittedName>
</protein>
<dbReference type="SUPFAM" id="SSF46785">
    <property type="entry name" value="Winged helix' DNA-binding domain"/>
    <property type="match status" value="1"/>
</dbReference>
<evidence type="ECO:0000259" key="4">
    <source>
        <dbReference type="PROSITE" id="PS50987"/>
    </source>
</evidence>
<evidence type="ECO:0000313" key="5">
    <source>
        <dbReference type="EMBL" id="GLW62016.1"/>
    </source>
</evidence>
<feature type="domain" description="HTH arsR-type" evidence="4">
    <location>
        <begin position="1"/>
        <end position="104"/>
    </location>
</feature>
<name>A0A9W6PS55_9ACTN</name>
<dbReference type="PANTHER" id="PTHR33154">
    <property type="entry name" value="TRANSCRIPTIONAL REGULATOR, ARSR FAMILY"/>
    <property type="match status" value="1"/>
</dbReference>
<reference evidence="5" key="1">
    <citation type="submission" date="2023-02" db="EMBL/GenBank/DDBJ databases">
        <title>Actinomadura rubrobrunea NBRC 14622.</title>
        <authorList>
            <person name="Ichikawa N."/>
            <person name="Sato H."/>
            <person name="Tonouchi N."/>
        </authorList>
    </citation>
    <scope>NUCLEOTIDE SEQUENCE</scope>
    <source>
        <strain evidence="5">NBRC 14622</strain>
    </source>
</reference>
<dbReference type="InterPro" id="IPR001845">
    <property type="entry name" value="HTH_ArsR_DNA-bd_dom"/>
</dbReference>
<dbReference type="PANTHER" id="PTHR33154:SF32">
    <property type="entry name" value="TRANSCRIPTIONAL REGULATORY PROTEIN"/>
    <property type="match status" value="1"/>
</dbReference>
<dbReference type="EMBL" id="BSRZ01000001">
    <property type="protein sequence ID" value="GLW62016.1"/>
    <property type="molecule type" value="Genomic_DNA"/>
</dbReference>
<keyword evidence="2" id="KW-0238">DNA-binding</keyword>
<keyword evidence="1" id="KW-0805">Transcription regulation</keyword>
<keyword evidence="6" id="KW-1185">Reference proteome</keyword>
<dbReference type="GO" id="GO:0003677">
    <property type="term" value="F:DNA binding"/>
    <property type="evidence" value="ECO:0007669"/>
    <property type="project" value="UniProtKB-KW"/>
</dbReference>
<dbReference type="Pfam" id="PF12840">
    <property type="entry name" value="HTH_20"/>
    <property type="match status" value="1"/>
</dbReference>
<dbReference type="InterPro" id="IPR036390">
    <property type="entry name" value="WH_DNA-bd_sf"/>
</dbReference>